<dbReference type="SUPFAM" id="SSF50199">
    <property type="entry name" value="Staphylococcal nuclease"/>
    <property type="match status" value="1"/>
</dbReference>
<proteinExistence type="predicted"/>
<organism evidence="1 2">
    <name type="scientific">Streptomyces crystallinus</name>
    <dbReference type="NCBI Taxonomy" id="68191"/>
    <lineage>
        <taxon>Bacteria</taxon>
        <taxon>Bacillati</taxon>
        <taxon>Actinomycetota</taxon>
        <taxon>Actinomycetes</taxon>
        <taxon>Kitasatosporales</taxon>
        <taxon>Streptomycetaceae</taxon>
        <taxon>Streptomyces</taxon>
    </lineage>
</organism>
<dbReference type="InterPro" id="IPR035437">
    <property type="entry name" value="SNase_OB-fold_sf"/>
</dbReference>
<name>A0ABP3R0A4_9ACTN</name>
<dbReference type="EMBL" id="BAAACA010000014">
    <property type="protein sequence ID" value="GAA0598509.1"/>
    <property type="molecule type" value="Genomic_DNA"/>
</dbReference>
<keyword evidence="2" id="KW-1185">Reference proteome</keyword>
<sequence>MLEVRGAHTEEAVVGMLVIEGSYRITGARPDGDSVRFYPADPAQWDLVPGPHRVQRNSTGGAQLRLDGIDTLETHYIPAHGRETHQPPPFADAAADALTRWLGFTGVERDAHGTVTASEPDRAPGFVLTRGADLHGRCVALAGRGPAPAPGGRQHFVDAALVQRTANFAQLADGLAYPTYYTKLFVELRAAMTAAVQEARTAANGLWPVDLTATGAKIDGLVSLTETAVVLPKLFRRLADYLVLGAGDPSLAGFKAFLDQRPDRVLIVSKGQFTTLSTVVEVADQTVRMTEPPENLVFEER</sequence>
<accession>A0ABP3R0A4</accession>
<evidence type="ECO:0000313" key="1">
    <source>
        <dbReference type="EMBL" id="GAA0598509.1"/>
    </source>
</evidence>
<dbReference type="Gene3D" id="2.40.50.90">
    <property type="match status" value="1"/>
</dbReference>
<dbReference type="Proteomes" id="UP001500668">
    <property type="component" value="Unassembled WGS sequence"/>
</dbReference>
<reference evidence="2" key="1">
    <citation type="journal article" date="2019" name="Int. J. Syst. Evol. Microbiol.">
        <title>The Global Catalogue of Microorganisms (GCM) 10K type strain sequencing project: providing services to taxonomists for standard genome sequencing and annotation.</title>
        <authorList>
            <consortium name="The Broad Institute Genomics Platform"/>
            <consortium name="The Broad Institute Genome Sequencing Center for Infectious Disease"/>
            <person name="Wu L."/>
            <person name="Ma J."/>
        </authorList>
    </citation>
    <scope>NUCLEOTIDE SEQUENCE [LARGE SCALE GENOMIC DNA]</scope>
    <source>
        <strain evidence="2">JCM 5067</strain>
    </source>
</reference>
<evidence type="ECO:0000313" key="2">
    <source>
        <dbReference type="Proteomes" id="UP001500668"/>
    </source>
</evidence>
<comment type="caution">
    <text evidence="1">The sequence shown here is derived from an EMBL/GenBank/DDBJ whole genome shotgun (WGS) entry which is preliminary data.</text>
</comment>
<gene>
    <name evidence="1" type="ORF">GCM10010394_30090</name>
</gene>
<protein>
    <submittedName>
        <fullName evidence="1">Nuclease</fullName>
    </submittedName>
</protein>